<dbReference type="Pfam" id="PF00244">
    <property type="entry name" value="14-3-3"/>
    <property type="match status" value="1"/>
</dbReference>
<evidence type="ECO:0000313" key="2">
    <source>
        <dbReference type="EMBL" id="CAD8134941.1"/>
    </source>
</evidence>
<keyword evidence="3" id="KW-1185">Reference proteome</keyword>
<dbReference type="Proteomes" id="UP000683925">
    <property type="component" value="Unassembled WGS sequence"/>
</dbReference>
<dbReference type="CDD" id="cd08774">
    <property type="entry name" value="14-3-3"/>
    <property type="match status" value="1"/>
</dbReference>
<dbReference type="OrthoDB" id="10010602at2759"/>
<dbReference type="PIRSF" id="PIRSF000868">
    <property type="entry name" value="14-3-3"/>
    <property type="match status" value="1"/>
</dbReference>
<dbReference type="AlphaFoldDB" id="A0A8S1S0Y7"/>
<dbReference type="SMART" id="SM00101">
    <property type="entry name" value="14_3_3"/>
    <property type="match status" value="1"/>
</dbReference>
<evidence type="ECO:0000259" key="1">
    <source>
        <dbReference type="SMART" id="SM00101"/>
    </source>
</evidence>
<organism evidence="2 3">
    <name type="scientific">Paramecium octaurelia</name>
    <dbReference type="NCBI Taxonomy" id="43137"/>
    <lineage>
        <taxon>Eukaryota</taxon>
        <taxon>Sar</taxon>
        <taxon>Alveolata</taxon>
        <taxon>Ciliophora</taxon>
        <taxon>Intramacronucleata</taxon>
        <taxon>Oligohymenophorea</taxon>
        <taxon>Peniculida</taxon>
        <taxon>Parameciidae</taxon>
        <taxon>Paramecium</taxon>
    </lineage>
</organism>
<dbReference type="EMBL" id="CAJJDP010000005">
    <property type="protein sequence ID" value="CAD8134941.1"/>
    <property type="molecule type" value="Genomic_DNA"/>
</dbReference>
<dbReference type="InterPro" id="IPR023410">
    <property type="entry name" value="14-3-3_domain"/>
</dbReference>
<feature type="domain" description="14-3-3" evidence="1">
    <location>
        <begin position="6"/>
        <end position="246"/>
    </location>
</feature>
<proteinExistence type="predicted"/>
<evidence type="ECO:0000313" key="3">
    <source>
        <dbReference type="Proteomes" id="UP000683925"/>
    </source>
</evidence>
<reference evidence="2" key="1">
    <citation type="submission" date="2021-01" db="EMBL/GenBank/DDBJ databases">
        <authorList>
            <consortium name="Genoscope - CEA"/>
            <person name="William W."/>
        </authorList>
    </citation>
    <scope>NUCLEOTIDE SEQUENCE</scope>
</reference>
<name>A0A8S1S0Y7_PAROT</name>
<sequence>MNQFNKEEYLFLAKIAQQTERFNDMIEFVKQIDELELTKEERNTLQSAYNNVIGIKRAELRVLQEIEERESNRQSDGQVLLYIKNYLIKIEKELQQKCQEIIILVRDKLLQNAKQTESKVFYLKMIGDYNRYLAEFHLENDQHNSIDQAKEAYKEAVLMAQTKLSPTLPLYLRLMLNTSVFICDILSDVEGAKELAKESFEKGILFLDHVKEENIKDYQCLLQLLSDNIQLWEQETNLEMNILNQQ</sequence>
<dbReference type="InterPro" id="IPR000308">
    <property type="entry name" value="14-3-3"/>
</dbReference>
<comment type="caution">
    <text evidence="2">The sequence shown here is derived from an EMBL/GenBank/DDBJ whole genome shotgun (WGS) entry which is preliminary data.</text>
</comment>
<dbReference type="PRINTS" id="PR00305">
    <property type="entry name" value="1433ZETA"/>
</dbReference>
<protein>
    <recommendedName>
        <fullName evidence="1">14-3-3 domain-containing protein</fullName>
    </recommendedName>
</protein>
<dbReference type="PANTHER" id="PTHR18860">
    <property type="entry name" value="14-3-3 PROTEIN"/>
    <property type="match status" value="1"/>
</dbReference>
<gene>
    <name evidence="2" type="ORF">POCTA_138.1.T0060111</name>
</gene>
<accession>A0A8S1S0Y7</accession>